<evidence type="ECO:0000313" key="2">
    <source>
        <dbReference type="EMBL" id="HDX31588.1"/>
    </source>
</evidence>
<proteinExistence type="predicted"/>
<gene>
    <name evidence="2" type="ORF">ENQ20_08850</name>
</gene>
<feature type="transmembrane region" description="Helical" evidence="1">
    <location>
        <begin position="427"/>
        <end position="452"/>
    </location>
</feature>
<keyword evidence="1" id="KW-0472">Membrane</keyword>
<feature type="transmembrane region" description="Helical" evidence="1">
    <location>
        <begin position="17"/>
        <end position="38"/>
    </location>
</feature>
<reference evidence="2" key="1">
    <citation type="journal article" date="2020" name="mSystems">
        <title>Genome- and Community-Level Interaction Insights into Carbon Utilization and Element Cycling Functions of Hydrothermarchaeota in Hydrothermal Sediment.</title>
        <authorList>
            <person name="Zhou Z."/>
            <person name="Liu Y."/>
            <person name="Xu W."/>
            <person name="Pan J."/>
            <person name="Luo Z.H."/>
            <person name="Li M."/>
        </authorList>
    </citation>
    <scope>NUCLEOTIDE SEQUENCE [LARGE SCALE GENOMIC DNA]</scope>
    <source>
        <strain evidence="2">SpSt-289</strain>
    </source>
</reference>
<accession>A0A7C1JWM6</accession>
<feature type="transmembrane region" description="Helical" evidence="1">
    <location>
        <begin position="50"/>
        <end position="72"/>
    </location>
</feature>
<feature type="transmembrane region" description="Helical" evidence="1">
    <location>
        <begin position="369"/>
        <end position="394"/>
    </location>
</feature>
<feature type="transmembrane region" description="Helical" evidence="1">
    <location>
        <begin position="258"/>
        <end position="278"/>
    </location>
</feature>
<feature type="transmembrane region" description="Helical" evidence="1">
    <location>
        <begin position="401"/>
        <end position="421"/>
    </location>
</feature>
<organism evidence="2">
    <name type="scientific">Caldilinea aerophila</name>
    <dbReference type="NCBI Taxonomy" id="133453"/>
    <lineage>
        <taxon>Bacteria</taxon>
        <taxon>Bacillati</taxon>
        <taxon>Chloroflexota</taxon>
        <taxon>Caldilineae</taxon>
        <taxon>Caldilineales</taxon>
        <taxon>Caldilineaceae</taxon>
        <taxon>Caldilinea</taxon>
    </lineage>
</organism>
<comment type="caution">
    <text evidence="2">The sequence shown here is derived from an EMBL/GenBank/DDBJ whole genome shotgun (WGS) entry which is preliminary data.</text>
</comment>
<sequence length="749" mass="84809">MSTVLIRLQRFYATHRWFLILLLLFTTFRLFAIVLFRPGGFIADNSDYEFYYAWGLTIPMGYTTFVNLWTAYPPLFPALMLPVFEWSSRIPPWVEPRLFFHLLFGFELLLFEVGNLILIYRLARRLERAESQPFQRPGDVEARREMGSALAEQGAELSLPLRATLFYAMLFAPVYTLLGWFEAMPLFFLLLGLELLLSRRNGAWIVSALVAALGFLVKLTPMMLVPVAVRWLGARLSLDAMRTEWFNRRSPGNLLKPFLYGAVFLLAVIGVGLPLAHFNLPLAVSSFTVNNLRPPWQSVWALLDGYYGFGLVPIDMRNLRGLEQGGQWSSRLPWTGITLGFALLYLWLYTRRYDWERMRTPIAFTAVSVIWLFLYSKGWSPQFVVWVLAFLALLRPDMFGALLAVMLTLLNVLESSVYLILLPDERWILVTTVLARTALLITIAVDFLGQIWPQAQAGIRLQRVAVRLAASVMATTLVVVLVGAPHAAQAYQARRLAEHPCRQTIAFLHAEANGLTRTIAMEETELWRDLYPWLRQAYALVVVDGYNPEDRPFELVKAEKLAALAQQGEFWWIERTNGATEWAQAAMNFFARPNVYRVDAQHLDSCKLVRVFVLDDAQPIGTFEATSGQIALRSVQLGEAKTGATLPLVLYWQAMTPIDEDYTVFTQLFAPNGHMIAQQDNPPMRGQAPTSAWHAGEMVRDAYELAIPADAVPGEYTLHIGLYNQAGRLPVALQDGSIADHVTINVEVH</sequence>
<keyword evidence="1" id="KW-1133">Transmembrane helix</keyword>
<keyword evidence="1" id="KW-0812">Transmembrane</keyword>
<feature type="transmembrane region" description="Helical" evidence="1">
    <location>
        <begin position="98"/>
        <end position="120"/>
    </location>
</feature>
<feature type="transmembrane region" description="Helical" evidence="1">
    <location>
        <begin position="203"/>
        <end position="232"/>
    </location>
</feature>
<protein>
    <recommendedName>
        <fullName evidence="3">DUF2029 domain-containing protein</fullName>
    </recommendedName>
</protein>
<dbReference type="AlphaFoldDB" id="A0A7C1JWM6"/>
<feature type="transmembrane region" description="Helical" evidence="1">
    <location>
        <begin position="165"/>
        <end position="191"/>
    </location>
</feature>
<name>A0A7C1JWM6_9CHLR</name>
<evidence type="ECO:0008006" key="3">
    <source>
        <dbReference type="Google" id="ProtNLM"/>
    </source>
</evidence>
<feature type="transmembrane region" description="Helical" evidence="1">
    <location>
        <begin position="328"/>
        <end position="349"/>
    </location>
</feature>
<feature type="transmembrane region" description="Helical" evidence="1">
    <location>
        <begin position="464"/>
        <end position="484"/>
    </location>
</feature>
<dbReference type="EMBL" id="DSMG01000085">
    <property type="protein sequence ID" value="HDX31588.1"/>
    <property type="molecule type" value="Genomic_DNA"/>
</dbReference>
<evidence type="ECO:0000256" key="1">
    <source>
        <dbReference type="SAM" id="Phobius"/>
    </source>
</evidence>